<dbReference type="eggNOG" id="ENOG5033ECH">
    <property type="taxonomic scope" value="Bacteria"/>
</dbReference>
<reference evidence="2 3" key="1">
    <citation type="journal article" date="2005" name="Nucleic Acids Res.">
        <title>Genomic blueprint of Hahella chejuensis, a marine microbe producing an algicidal agent.</title>
        <authorList>
            <person name="Jeong H."/>
            <person name="Yim J.H."/>
            <person name="Lee C."/>
            <person name="Choi S.-H."/>
            <person name="Park Y.K."/>
            <person name="Yoon S.H."/>
            <person name="Hur C.-G."/>
            <person name="Kang H.-Y."/>
            <person name="Kim D."/>
            <person name="Lee H.H."/>
            <person name="Park K.H."/>
            <person name="Park S.-H."/>
            <person name="Park H.-S."/>
            <person name="Lee H.K."/>
            <person name="Oh T.K."/>
            <person name="Kim J.F."/>
        </authorList>
    </citation>
    <scope>NUCLEOTIDE SEQUENCE [LARGE SCALE GENOMIC DNA]</scope>
    <source>
        <strain evidence="2 3">KCTC 2396</strain>
    </source>
</reference>
<dbReference type="EMBL" id="CP000155">
    <property type="protein sequence ID" value="ABC29088.1"/>
    <property type="molecule type" value="Genomic_DNA"/>
</dbReference>
<evidence type="ECO:0000313" key="3">
    <source>
        <dbReference type="Proteomes" id="UP000000238"/>
    </source>
</evidence>
<evidence type="ECO:0000313" key="2">
    <source>
        <dbReference type="EMBL" id="ABC29088.1"/>
    </source>
</evidence>
<dbReference type="RefSeq" id="WP_011396157.1">
    <property type="nucleotide sequence ID" value="NC_007645.1"/>
</dbReference>
<keyword evidence="3" id="KW-1185">Reference proteome</keyword>
<evidence type="ECO:0000259" key="1">
    <source>
        <dbReference type="Pfam" id="PF24705"/>
    </source>
</evidence>
<feature type="domain" description="DUF7668" evidence="1">
    <location>
        <begin position="13"/>
        <end position="112"/>
    </location>
</feature>
<organism evidence="2 3">
    <name type="scientific">Hahella chejuensis (strain KCTC 2396)</name>
    <dbReference type="NCBI Taxonomy" id="349521"/>
    <lineage>
        <taxon>Bacteria</taxon>
        <taxon>Pseudomonadati</taxon>
        <taxon>Pseudomonadota</taxon>
        <taxon>Gammaproteobacteria</taxon>
        <taxon>Oceanospirillales</taxon>
        <taxon>Hahellaceae</taxon>
        <taxon>Hahella</taxon>
    </lineage>
</organism>
<protein>
    <recommendedName>
        <fullName evidence="1">DUF7668 domain-containing protein</fullName>
    </recommendedName>
</protein>
<gene>
    <name evidence="2" type="ordered locus">HCH_02262</name>
</gene>
<dbReference type="HOGENOM" id="CLU_2106581_0_0_6"/>
<dbReference type="AlphaFoldDB" id="Q2SJT6"/>
<dbReference type="Proteomes" id="UP000000238">
    <property type="component" value="Chromosome"/>
</dbReference>
<dbReference type="InterPro" id="IPR056085">
    <property type="entry name" value="DUF7668"/>
</dbReference>
<accession>Q2SJT6</accession>
<name>Q2SJT6_HAHCH</name>
<dbReference type="OrthoDB" id="965084at2"/>
<sequence>MDDKIKGLLESLVMLLVNSKFSEIVARNENGRLSQSEIEAALSDYPGVISLPPESTYSSAYIYDIYDDVTEARRIEFDLWYDGEVSDLTLSAEIKKNSSGKLVITIDDIHIL</sequence>
<proteinExistence type="predicted"/>
<dbReference type="STRING" id="349521.HCH_02262"/>
<dbReference type="Pfam" id="PF24705">
    <property type="entry name" value="DUF7668"/>
    <property type="match status" value="1"/>
</dbReference>
<dbReference type="KEGG" id="hch:HCH_02262"/>